<dbReference type="Proteomes" id="UP000078340">
    <property type="component" value="Unassembled WGS sequence"/>
</dbReference>
<reference evidence="2 3" key="1">
    <citation type="submission" date="2016-02" db="EMBL/GenBank/DDBJ databases">
        <title>Biosynthesis of antibiotic leucinostatins and their inhibition on Phytophthora in bio-control Purpureocillium lilacinum.</title>
        <authorList>
            <person name="Wang G."/>
            <person name="Liu Z."/>
            <person name="Lin R."/>
            <person name="Li E."/>
            <person name="Mao Z."/>
            <person name="Ling J."/>
            <person name="Yin W."/>
            <person name="Xie B."/>
        </authorList>
    </citation>
    <scope>NUCLEOTIDE SEQUENCE [LARGE SCALE GENOMIC DNA]</scope>
    <source>
        <strain evidence="2">PLFJ-1</strain>
    </source>
</reference>
<sequence>MQFFTKILALCLLVVGVLASAVAPADEVPIAWEVEVRRGEKATLYGTVQEVHAQLLERNPNWDTEVAPALQARDAATTSRVDRRNRDDGFSSRSLIVCGKDPWSNLAAWLDNHIYYLSHINGKPSNRAGGCGRVSCQHSCAVWWCNDNTEELTLGSWSWLSNGLSLLKDSPICMREGSAMVYSELGYRVRIGGADCGKK</sequence>
<dbReference type="EMBL" id="LSBI01000008">
    <property type="protein sequence ID" value="OAQ83003.1"/>
    <property type="molecule type" value="Genomic_DNA"/>
</dbReference>
<comment type="caution">
    <text evidence="2">The sequence shown here is derived from an EMBL/GenBank/DDBJ whole genome shotgun (WGS) entry which is preliminary data.</text>
</comment>
<dbReference type="PANTHER" id="PTHR35605:SF1">
    <property type="entry name" value="ECP2 EFFECTOR PROTEIN DOMAIN-CONTAINING PROTEIN-RELATED"/>
    <property type="match status" value="1"/>
</dbReference>
<evidence type="ECO:0000256" key="1">
    <source>
        <dbReference type="SAM" id="SignalP"/>
    </source>
</evidence>
<dbReference type="PANTHER" id="PTHR35605">
    <property type="entry name" value="ECP2 EFFECTOR PROTEIN DOMAIN-CONTAINING PROTEIN-RELATED"/>
    <property type="match status" value="1"/>
</dbReference>
<evidence type="ECO:0000313" key="2">
    <source>
        <dbReference type="EMBL" id="OAQ83003.1"/>
    </source>
</evidence>
<evidence type="ECO:0000313" key="3">
    <source>
        <dbReference type="Proteomes" id="UP000078340"/>
    </source>
</evidence>
<gene>
    <name evidence="2" type="ORF">VFPFJ_08806</name>
</gene>
<feature type="signal peptide" evidence="1">
    <location>
        <begin position="1"/>
        <end position="19"/>
    </location>
</feature>
<dbReference type="STRING" id="33203.A0A179H0F5"/>
<accession>A0A179H0F5</accession>
<name>A0A179H0F5_PURLI</name>
<protein>
    <submittedName>
        <fullName evidence="2">Uncharacterized protein</fullName>
    </submittedName>
</protein>
<organism evidence="2 3">
    <name type="scientific">Purpureocillium lilacinum</name>
    <name type="common">Paecilomyces lilacinus</name>
    <dbReference type="NCBI Taxonomy" id="33203"/>
    <lineage>
        <taxon>Eukaryota</taxon>
        <taxon>Fungi</taxon>
        <taxon>Dikarya</taxon>
        <taxon>Ascomycota</taxon>
        <taxon>Pezizomycotina</taxon>
        <taxon>Sordariomycetes</taxon>
        <taxon>Hypocreomycetidae</taxon>
        <taxon>Hypocreales</taxon>
        <taxon>Ophiocordycipitaceae</taxon>
        <taxon>Purpureocillium</taxon>
    </lineage>
</organism>
<keyword evidence="1" id="KW-0732">Signal</keyword>
<proteinExistence type="predicted"/>
<feature type="chain" id="PRO_5008103135" evidence="1">
    <location>
        <begin position="20"/>
        <end position="199"/>
    </location>
</feature>
<dbReference type="AlphaFoldDB" id="A0A179H0F5"/>